<dbReference type="EMBL" id="LUGG01000017">
    <property type="protein sequence ID" value="OBZ69409.1"/>
    <property type="molecule type" value="Genomic_DNA"/>
</dbReference>
<feature type="region of interest" description="Disordered" evidence="1">
    <location>
        <begin position="1"/>
        <end position="34"/>
    </location>
</feature>
<gene>
    <name evidence="2" type="ORF">A0H81_10651</name>
</gene>
<keyword evidence="3" id="KW-1185">Reference proteome</keyword>
<reference evidence="2 3" key="1">
    <citation type="submission" date="2016-03" db="EMBL/GenBank/DDBJ databases">
        <title>Whole genome sequencing of Grifola frondosa 9006-11.</title>
        <authorList>
            <person name="Min B."/>
            <person name="Park H."/>
            <person name="Kim J.-G."/>
            <person name="Cho H."/>
            <person name="Oh Y.-L."/>
            <person name="Kong W.-S."/>
            <person name="Choi I.-G."/>
        </authorList>
    </citation>
    <scope>NUCLEOTIDE SEQUENCE [LARGE SCALE GENOMIC DNA]</scope>
    <source>
        <strain evidence="2 3">9006-11</strain>
    </source>
</reference>
<comment type="caution">
    <text evidence="2">The sequence shown here is derived from an EMBL/GenBank/DDBJ whole genome shotgun (WGS) entry which is preliminary data.</text>
</comment>
<evidence type="ECO:0000256" key="1">
    <source>
        <dbReference type="SAM" id="MobiDB-lite"/>
    </source>
</evidence>
<dbReference type="AlphaFoldDB" id="A0A1C7LZG0"/>
<organism evidence="2 3">
    <name type="scientific">Grifola frondosa</name>
    <name type="common">Maitake</name>
    <name type="synonym">Polyporus frondosus</name>
    <dbReference type="NCBI Taxonomy" id="5627"/>
    <lineage>
        <taxon>Eukaryota</taxon>
        <taxon>Fungi</taxon>
        <taxon>Dikarya</taxon>
        <taxon>Basidiomycota</taxon>
        <taxon>Agaricomycotina</taxon>
        <taxon>Agaricomycetes</taxon>
        <taxon>Polyporales</taxon>
        <taxon>Grifolaceae</taxon>
        <taxon>Grifola</taxon>
    </lineage>
</organism>
<feature type="compositionally biased region" description="Polar residues" evidence="1">
    <location>
        <begin position="8"/>
        <end position="25"/>
    </location>
</feature>
<name>A0A1C7LZG0_GRIFR</name>
<proteinExistence type="predicted"/>
<protein>
    <submittedName>
        <fullName evidence="2">Uncharacterized protein</fullName>
    </submittedName>
</protein>
<accession>A0A1C7LZG0</accession>
<evidence type="ECO:0000313" key="3">
    <source>
        <dbReference type="Proteomes" id="UP000092993"/>
    </source>
</evidence>
<dbReference type="Proteomes" id="UP000092993">
    <property type="component" value="Unassembled WGS sequence"/>
</dbReference>
<evidence type="ECO:0000313" key="2">
    <source>
        <dbReference type="EMBL" id="OBZ69409.1"/>
    </source>
</evidence>
<sequence length="154" mass="16486">MAPLSKASLLSTRSAHSFSHRSTPNIPGHKAEKSVPRYAQDDCAILLEANLKAVPFSPRLDEGQGVIEIEKFNRYPTSASVSKIDPISPSWHEGHASPLVFVLDSFGSFLPHDAVESAPTSDAVKDTLIMDHKLGTTAIDSAAKDTPASGVWPP</sequence>